<dbReference type="Gene3D" id="3.40.50.10610">
    <property type="entry name" value="ABC-type transport auxiliary lipoprotein component"/>
    <property type="match status" value="1"/>
</dbReference>
<dbReference type="PANTHER" id="PTHR41164">
    <property type="entry name" value="CURLI PRODUCTION ASSEMBLY/TRANSPORT COMPONENT CSGG"/>
    <property type="match status" value="1"/>
</dbReference>
<keyword evidence="4" id="KW-0564">Palmitate</keyword>
<evidence type="ECO:0000256" key="4">
    <source>
        <dbReference type="ARBA" id="ARBA00023139"/>
    </source>
</evidence>
<comment type="caution">
    <text evidence="8">The sequence shown here is derived from an EMBL/GenBank/DDBJ whole genome shotgun (WGS) entry which is preliminary data.</text>
</comment>
<gene>
    <name evidence="8" type="ORF">A2150_03825</name>
</gene>
<keyword evidence="1" id="KW-1003">Cell membrane</keyword>
<accession>A0A1F6TDK4</accession>
<protein>
    <submittedName>
        <fullName evidence="8">Penicillin-binding protein activator LpoB</fullName>
    </submittedName>
</protein>
<name>A0A1F6TDK4_9PROT</name>
<feature type="chain" id="PRO_5009526653" evidence="7">
    <location>
        <begin position="28"/>
        <end position="257"/>
    </location>
</feature>
<keyword evidence="5" id="KW-0449">Lipoprotein</keyword>
<evidence type="ECO:0000256" key="3">
    <source>
        <dbReference type="ARBA" id="ARBA00023136"/>
    </source>
</evidence>
<dbReference type="GO" id="GO:0030288">
    <property type="term" value="C:outer membrane-bounded periplasmic space"/>
    <property type="evidence" value="ECO:0007669"/>
    <property type="project" value="InterPro"/>
</dbReference>
<evidence type="ECO:0000313" key="8">
    <source>
        <dbReference type="EMBL" id="OGI43149.1"/>
    </source>
</evidence>
<evidence type="ECO:0000313" key="9">
    <source>
        <dbReference type="Proteomes" id="UP000177925"/>
    </source>
</evidence>
<dbReference type="Pfam" id="PF03783">
    <property type="entry name" value="CsgG"/>
    <property type="match status" value="1"/>
</dbReference>
<dbReference type="PANTHER" id="PTHR41164:SF1">
    <property type="entry name" value="CURLI PRODUCTION ASSEMBLY_TRANSPORT COMPONENT CSGG"/>
    <property type="match status" value="1"/>
</dbReference>
<proteinExistence type="predicted"/>
<organism evidence="8 9">
    <name type="scientific">Candidatus Muproteobacteria bacterium RBG_16_64_11</name>
    <dbReference type="NCBI Taxonomy" id="1817758"/>
    <lineage>
        <taxon>Bacteria</taxon>
        <taxon>Pseudomonadati</taxon>
        <taxon>Pseudomonadota</taxon>
        <taxon>Candidatus Muproteobacteria</taxon>
    </lineage>
</organism>
<dbReference type="STRING" id="1817758.A2150_03825"/>
<dbReference type="AlphaFoldDB" id="A0A1F6TDK4"/>
<keyword evidence="3" id="KW-0472">Membrane</keyword>
<evidence type="ECO:0000256" key="5">
    <source>
        <dbReference type="ARBA" id="ARBA00023288"/>
    </source>
</evidence>
<reference evidence="8 9" key="1">
    <citation type="journal article" date="2016" name="Nat. Commun.">
        <title>Thousands of microbial genomes shed light on interconnected biogeochemical processes in an aquifer system.</title>
        <authorList>
            <person name="Anantharaman K."/>
            <person name="Brown C.T."/>
            <person name="Hug L.A."/>
            <person name="Sharon I."/>
            <person name="Castelle C.J."/>
            <person name="Probst A.J."/>
            <person name="Thomas B.C."/>
            <person name="Singh A."/>
            <person name="Wilkins M.J."/>
            <person name="Karaoz U."/>
            <person name="Brodie E.L."/>
            <person name="Williams K.H."/>
            <person name="Hubbard S.S."/>
            <person name="Banfield J.F."/>
        </authorList>
    </citation>
    <scope>NUCLEOTIDE SEQUENCE [LARGE SCALE GENOMIC DNA]</scope>
</reference>
<evidence type="ECO:0000256" key="1">
    <source>
        <dbReference type="ARBA" id="ARBA00022475"/>
    </source>
</evidence>
<evidence type="ECO:0000256" key="6">
    <source>
        <dbReference type="SAM" id="MobiDB-lite"/>
    </source>
</evidence>
<dbReference type="EMBL" id="MFSS01000067">
    <property type="protein sequence ID" value="OGI43149.1"/>
    <property type="molecule type" value="Genomic_DNA"/>
</dbReference>
<feature type="signal peptide" evidence="7">
    <location>
        <begin position="1"/>
        <end position="27"/>
    </location>
</feature>
<keyword evidence="2 7" id="KW-0732">Signal</keyword>
<feature type="region of interest" description="Disordered" evidence="6">
    <location>
        <begin position="224"/>
        <end position="257"/>
    </location>
</feature>
<sequence>MKKFPILFTALPQTLLVLAMFFQPAGAAEKPVLAVAEFKNQTSAGWWRGGVGWELSDMLTNELASMEKFKMVERRKLQSVLGEQDLAASGRIRPGTGAKIGQVTGAQYLVTGTVSAYEEKTEGMGGGISFRGISVGGKSEEAYMAVDLRVINTTTGDIEFSRTVEAKSSGGGINIGVYRGGFGGQLSKYENTPAGKAIRGVLMEISEYLGCVMVDKDSCLAEYKGKETKRREKTKSSIKLDEEPRPAAFPDHRRNAA</sequence>
<dbReference type="Proteomes" id="UP000177925">
    <property type="component" value="Unassembled WGS sequence"/>
</dbReference>
<evidence type="ECO:0000256" key="7">
    <source>
        <dbReference type="SAM" id="SignalP"/>
    </source>
</evidence>
<dbReference type="InterPro" id="IPR005534">
    <property type="entry name" value="Curli_assmbl/transp-comp_CsgG"/>
</dbReference>
<evidence type="ECO:0000256" key="2">
    <source>
        <dbReference type="ARBA" id="ARBA00022729"/>
    </source>
</evidence>